<accession>A0A7X9YGR4</accession>
<evidence type="ECO:0000313" key="5">
    <source>
        <dbReference type="EMBL" id="NMF48987.1"/>
    </source>
</evidence>
<evidence type="ECO:0000256" key="2">
    <source>
        <dbReference type="ARBA" id="ARBA00022837"/>
    </source>
</evidence>
<dbReference type="Pfam" id="PF05567">
    <property type="entry name" value="T4P_PilY1"/>
    <property type="match status" value="1"/>
</dbReference>
<evidence type="ECO:0000313" key="6">
    <source>
        <dbReference type="Proteomes" id="UP000519126"/>
    </source>
</evidence>
<comment type="caution">
    <text evidence="5">The sequence shown here is derived from an EMBL/GenBank/DDBJ whole genome shotgun (WGS) entry which is preliminary data.</text>
</comment>
<proteinExistence type="predicted"/>
<gene>
    <name evidence="5" type="ORF">HHL01_12460</name>
</gene>
<sequence length="1078" mass="118233">MKFKLNKVLASLLGLTISMSVFAEDIELYVNHDVETDENPRVLMIFDTSGSMDWSVINGDDQVCYTKYQYEETTGRGRNRQTVTYDAYQQVTCFASKPEYNEYNEQCYIGVNGVAVADCHDRRIDVAKNAMTQLVNDNDDIDFGLMRFKDSAGGYVVAKVGANKSNILQDIDDLPASGGTPITETLWEAYRYITGQNLDYGRFYNDRDKSIDNNVTYRSPFEQSNGEPLRCDNSINIILMTDGDPTNDDGRDASIAAVHNNLFTDAIPFDSGRYSGSYLVAMAKILHGTSDTKVDLYTPTSDVLDTGRVYTIGFGTGMSQGGIDLLDKAASVGGGQYIEARTAEALSEALKNTISRIREVNDSFSSPSVASNNVDQTRSRDAVYFAMFYPETGARWRGNLKKLKVSGNQIVDSKGLSALDENGLIDENAETFWLPSGEPADGNLVAQGGVNLHLTTLDSDSRNLYTDNQGAIVNFNTSVVSDILNLVDNNPLSLSSNDIKWAMGIDVDDEDGDGSSVDQRKDIFGDPLHSKPVAIDYGNDDIRVLIGTNAGFLHMFKDSDDSVSESWAFIPSALYNIIEPLRENQADTKVYGMDGPISIYFDNKNLNSDGLNDGIIDASGDDKVWAFAGMRRGGKNYYGLDITNPNIPKKLWDAPIEGGKGDFKELAQTWSKPQIAYIKAFGDKPLLVFGAGYDTNKDAAIRSEDNIGRGIYIVEAETGKRVWALTPDINGFKGKHSIAADITTLDSDYDGYIDRIYAADTGGDIWRIDMPGSNTSEFSHFKLAELGSNKATEDRRFFYKPLVARTIYSKVSESTVNGSTVITRLDTPYDAIVIGSGNRSKPTGTNEKDQLFMIRDENTVTKSYKTNAPDTIVPADLMQMNSDPFGNALDDVDDFVDLEVDLAKFNGWRYELGTGEKSLAAATVVGGVAYFTSFTPASDTSTENQCSLSGGGGSLYAFHLHYGTKVYDDLKFTTSYDVPDTPQLYFGESPSCIDGNGDGKCDDDPTVDVIQESQFYLIGPGIKGENAENPMKPVEIKGPGLTVVDGKVVLVNDDAVGFGFKTQQTYIYKREENDEVNN</sequence>
<name>A0A7X9YGR4_9GAMM</name>
<protein>
    <submittedName>
        <fullName evidence="5">Pilin biogenesis protein</fullName>
    </submittedName>
</protein>
<dbReference type="PROSITE" id="PS51450">
    <property type="entry name" value="LRR"/>
    <property type="match status" value="1"/>
</dbReference>
<evidence type="ECO:0000256" key="3">
    <source>
        <dbReference type="SAM" id="SignalP"/>
    </source>
</evidence>
<dbReference type="GO" id="GO:0046872">
    <property type="term" value="F:metal ion binding"/>
    <property type="evidence" value="ECO:0007669"/>
    <property type="project" value="UniProtKB-KW"/>
</dbReference>
<evidence type="ECO:0000256" key="1">
    <source>
        <dbReference type="ARBA" id="ARBA00022723"/>
    </source>
</evidence>
<dbReference type="AlphaFoldDB" id="A0A7X9YGR4"/>
<keyword evidence="1" id="KW-0479">Metal-binding</keyword>
<dbReference type="SUPFAM" id="SSF53300">
    <property type="entry name" value="vWA-like"/>
    <property type="match status" value="1"/>
</dbReference>
<dbReference type="Gene3D" id="3.40.50.410">
    <property type="entry name" value="von Willebrand factor, type A domain"/>
    <property type="match status" value="1"/>
</dbReference>
<dbReference type="RefSeq" id="WP_170072087.1">
    <property type="nucleotide sequence ID" value="NZ_JABBCX010000004.1"/>
</dbReference>
<reference evidence="5 6" key="1">
    <citation type="submission" date="2020-04" db="EMBL/GenBank/DDBJ databases">
        <title>Genome Sequencing and Assembley of Pseudoalteromonas artica.</title>
        <authorList>
            <person name="Akerly B."/>
            <person name="Cook G."/>
        </authorList>
    </citation>
    <scope>NUCLEOTIDE SEQUENCE [LARGE SCALE GENOMIC DNA]</scope>
    <source>
        <strain evidence="5 6">NEC-BIFX-0059</strain>
    </source>
</reference>
<feature type="domain" description="PilY1 beta-propeller" evidence="4">
    <location>
        <begin position="542"/>
        <end position="841"/>
    </location>
</feature>
<dbReference type="InterPro" id="IPR008707">
    <property type="entry name" value="B-propeller_PilY1"/>
</dbReference>
<keyword evidence="3" id="KW-0732">Signal</keyword>
<feature type="chain" id="PRO_5030527981" evidence="3">
    <location>
        <begin position="24"/>
        <end position="1078"/>
    </location>
</feature>
<dbReference type="Proteomes" id="UP000519126">
    <property type="component" value="Unassembled WGS sequence"/>
</dbReference>
<feature type="signal peptide" evidence="3">
    <location>
        <begin position="1"/>
        <end position="23"/>
    </location>
</feature>
<organism evidence="5 6">
    <name type="scientific">Pseudoalteromonas arctica</name>
    <dbReference type="NCBI Taxonomy" id="394751"/>
    <lineage>
        <taxon>Bacteria</taxon>
        <taxon>Pseudomonadati</taxon>
        <taxon>Pseudomonadota</taxon>
        <taxon>Gammaproteobacteria</taxon>
        <taxon>Alteromonadales</taxon>
        <taxon>Pseudoalteromonadaceae</taxon>
        <taxon>Pseudoalteromonas</taxon>
    </lineage>
</organism>
<dbReference type="EMBL" id="JABBCX010000004">
    <property type="protein sequence ID" value="NMF48987.1"/>
    <property type="molecule type" value="Genomic_DNA"/>
</dbReference>
<dbReference type="InterPro" id="IPR001611">
    <property type="entry name" value="Leu-rich_rpt"/>
</dbReference>
<dbReference type="InterPro" id="IPR036465">
    <property type="entry name" value="vWFA_dom_sf"/>
</dbReference>
<evidence type="ECO:0000259" key="4">
    <source>
        <dbReference type="Pfam" id="PF05567"/>
    </source>
</evidence>
<keyword evidence="2" id="KW-0106">Calcium</keyword>